<name>A0A9W3BF75_BIOGL</name>
<evidence type="ECO:0000313" key="4">
    <source>
        <dbReference type="RefSeq" id="XP_055898107.1"/>
    </source>
</evidence>
<feature type="chain" id="PRO_5040762808" evidence="2">
    <location>
        <begin position="31"/>
        <end position="111"/>
    </location>
</feature>
<evidence type="ECO:0000313" key="3">
    <source>
        <dbReference type="Proteomes" id="UP001165740"/>
    </source>
</evidence>
<protein>
    <submittedName>
        <fullName evidence="4">Interferon alpha-inducible protein 27-like protein 2A</fullName>
    </submittedName>
</protein>
<keyword evidence="3" id="KW-1185">Reference proteome</keyword>
<dbReference type="Proteomes" id="UP001165740">
    <property type="component" value="Chromosome 9"/>
</dbReference>
<reference evidence="4" key="1">
    <citation type="submission" date="2025-08" db="UniProtKB">
        <authorList>
            <consortium name="RefSeq"/>
        </authorList>
    </citation>
    <scope>IDENTIFICATION</scope>
</reference>
<keyword evidence="2" id="KW-0732">Signal</keyword>
<dbReference type="RefSeq" id="XP_055898107.1">
    <property type="nucleotide sequence ID" value="XM_056042132.1"/>
</dbReference>
<sequence length="111" mass="10928">MVQFAESLDNMANIHTAILLLLLCSQLSDAKFCWKKIGGFVAGTAATAVMGPIALAGMGFTAAGIAGGSLGAAMMSSGLPVAGLQSAGAAGLSHSTMAAGGALTAWFFDCD</sequence>
<evidence type="ECO:0000256" key="1">
    <source>
        <dbReference type="SAM" id="Phobius"/>
    </source>
</evidence>
<dbReference type="InterPro" id="IPR038213">
    <property type="entry name" value="IFI6/IFI27-like_sf"/>
</dbReference>
<accession>A0A9W3BF75</accession>
<feature type="transmembrane region" description="Helical" evidence="1">
    <location>
        <begin position="40"/>
        <end position="66"/>
    </location>
</feature>
<keyword evidence="1" id="KW-0472">Membrane</keyword>
<organism evidence="3 4">
    <name type="scientific">Biomphalaria glabrata</name>
    <name type="common">Bloodfluke planorb</name>
    <name type="synonym">Freshwater snail</name>
    <dbReference type="NCBI Taxonomy" id="6526"/>
    <lineage>
        <taxon>Eukaryota</taxon>
        <taxon>Metazoa</taxon>
        <taxon>Spiralia</taxon>
        <taxon>Lophotrochozoa</taxon>
        <taxon>Mollusca</taxon>
        <taxon>Gastropoda</taxon>
        <taxon>Heterobranchia</taxon>
        <taxon>Euthyneura</taxon>
        <taxon>Panpulmonata</taxon>
        <taxon>Hygrophila</taxon>
        <taxon>Lymnaeoidea</taxon>
        <taxon>Planorbidae</taxon>
        <taxon>Biomphalaria</taxon>
    </lineage>
</organism>
<evidence type="ECO:0000256" key="2">
    <source>
        <dbReference type="SAM" id="SignalP"/>
    </source>
</evidence>
<gene>
    <name evidence="4" type="primary">LOC106072006</name>
</gene>
<keyword evidence="1" id="KW-1133">Transmembrane helix</keyword>
<dbReference type="AlphaFoldDB" id="A0A9W3BF75"/>
<proteinExistence type="predicted"/>
<feature type="signal peptide" evidence="2">
    <location>
        <begin position="1"/>
        <end position="30"/>
    </location>
</feature>
<dbReference type="Gene3D" id="6.10.110.10">
    <property type="match status" value="1"/>
</dbReference>
<keyword evidence="1" id="KW-0812">Transmembrane</keyword>
<dbReference type="GeneID" id="106072006"/>